<dbReference type="Gene3D" id="1.10.10.10">
    <property type="entry name" value="Winged helix-like DNA-binding domain superfamily/Winged helix DNA-binding domain"/>
    <property type="match status" value="1"/>
</dbReference>
<sequence length="384" mass="40405">MAPAPGPPPRNPFRPTFGVSPTVLAGRSSLLTAFELGLAEGPGSPYRALIISGARGVGKTVVLNELEDTALRQGWVHLRAYPGPEMTATLVRTSIPELLDTLGSPTSRRMLTGGSIAGVGSVTAAADPAHRAPEPTLITRLREVARILAPRGAGVLITLDELQSADPGHLHDLATAVQDLMRDNHDIAFVAAGLPAGVADLLQQQGTTFLRRAHRVDLAGVAPAEASRLFADTAESGGRTMSAEAVAEAVRLSHGYPYLMQVVGSMTWAQANLQGADALTAGHVRKVSGPAIERMGLQIHAPSFQGVTGQQMRLLYALAELSPDNGPVRTGDIAARLGLAPNAISMAREALLRRSLVVVPSYGHLQFALPYAAHHLLAHPHLRP</sequence>
<evidence type="ECO:0000313" key="3">
    <source>
        <dbReference type="Proteomes" id="UP000031928"/>
    </source>
</evidence>
<dbReference type="AlphaFoldDB" id="A0A0B6TL10"/>
<reference evidence="2 3" key="1">
    <citation type="submission" date="2014-05" db="EMBL/GenBank/DDBJ databases">
        <title>Complete genome sequence of Corynebacterium marinum DSM 44953.</title>
        <authorList>
            <person name="Schaffert L."/>
            <person name="Albersmeier A."/>
            <person name="Kalinowski J."/>
            <person name="Ruckert C."/>
        </authorList>
    </citation>
    <scope>NUCLEOTIDE SEQUENCE [LARGE SCALE GENOMIC DNA]</scope>
    <source>
        <strain evidence="2 3">DSM 44953</strain>
    </source>
</reference>
<dbReference type="InterPro" id="IPR041664">
    <property type="entry name" value="AAA_16"/>
</dbReference>
<dbReference type="Gene3D" id="3.40.50.300">
    <property type="entry name" value="P-loop containing nucleotide triphosphate hydrolases"/>
    <property type="match status" value="1"/>
</dbReference>
<dbReference type="Proteomes" id="UP000031928">
    <property type="component" value="Chromosome"/>
</dbReference>
<organism evidence="2 3">
    <name type="scientific">Corynebacterium marinum DSM 44953</name>
    <dbReference type="NCBI Taxonomy" id="1224162"/>
    <lineage>
        <taxon>Bacteria</taxon>
        <taxon>Bacillati</taxon>
        <taxon>Actinomycetota</taxon>
        <taxon>Actinomycetes</taxon>
        <taxon>Mycobacteriales</taxon>
        <taxon>Corynebacteriaceae</taxon>
        <taxon>Corynebacterium</taxon>
    </lineage>
</organism>
<dbReference type="STRING" id="1224162.B840_05185"/>
<dbReference type="InterPro" id="IPR027417">
    <property type="entry name" value="P-loop_NTPase"/>
</dbReference>
<dbReference type="RefSeq" id="WP_042621254.1">
    <property type="nucleotide sequence ID" value="NZ_CP007790.1"/>
</dbReference>
<evidence type="ECO:0000259" key="1">
    <source>
        <dbReference type="Pfam" id="PF13191"/>
    </source>
</evidence>
<name>A0A0B6TL10_9CORY</name>
<dbReference type="InterPro" id="IPR036388">
    <property type="entry name" value="WH-like_DNA-bd_sf"/>
</dbReference>
<dbReference type="KEGG" id="cmq:B840_05185"/>
<accession>A0A0B6TL10</accession>
<feature type="domain" description="Orc1-like AAA ATPase" evidence="1">
    <location>
        <begin position="24"/>
        <end position="179"/>
    </location>
</feature>
<dbReference type="HOGENOM" id="CLU_058580_1_0_11"/>
<evidence type="ECO:0000313" key="2">
    <source>
        <dbReference type="EMBL" id="AJK68653.1"/>
    </source>
</evidence>
<keyword evidence="3" id="KW-1185">Reference proteome</keyword>
<gene>
    <name evidence="2" type="ORF">B840_05185</name>
</gene>
<dbReference type="SUPFAM" id="SSF52540">
    <property type="entry name" value="P-loop containing nucleoside triphosphate hydrolases"/>
    <property type="match status" value="1"/>
</dbReference>
<protein>
    <recommendedName>
        <fullName evidence="1">Orc1-like AAA ATPase domain-containing protein</fullName>
    </recommendedName>
</protein>
<dbReference type="EMBL" id="CP007790">
    <property type="protein sequence ID" value="AJK68653.1"/>
    <property type="molecule type" value="Genomic_DNA"/>
</dbReference>
<dbReference type="Pfam" id="PF13191">
    <property type="entry name" value="AAA_16"/>
    <property type="match status" value="1"/>
</dbReference>
<dbReference type="OrthoDB" id="2020141at2"/>
<proteinExistence type="predicted"/>